<sequence>MNDELYNSYNQVQNGDNYALERILEKFKPCLIKNSLIDDKFNEDCFQELSLKFIICVKKLKFTFGNMTIQKYL</sequence>
<proteinExistence type="predicted"/>
<evidence type="ECO:0000313" key="2">
    <source>
        <dbReference type="EMBL" id="WAG58847.1"/>
    </source>
</evidence>
<protein>
    <submittedName>
        <fullName evidence="2">Helix-turn-helix domain-containing protein</fullName>
    </submittedName>
</protein>
<dbReference type="InterPro" id="IPR024760">
    <property type="entry name" value="HTH_dom_conjug_TS-like"/>
</dbReference>
<name>A0AA47EEV6_9CLOT</name>
<reference evidence="2" key="1">
    <citation type="submission" date="2021-11" db="EMBL/GenBank/DDBJ databases">
        <title>Clostridia strains as spoilage organisms.</title>
        <authorList>
            <person name="Wambui J."/>
            <person name="Stevens M.J.A."/>
            <person name="Stephan R."/>
        </authorList>
    </citation>
    <scope>NUCLEOTIDE SEQUENCE</scope>
    <source>
        <strain evidence="2">CF009</strain>
    </source>
</reference>
<evidence type="ECO:0000259" key="1">
    <source>
        <dbReference type="Pfam" id="PF12645"/>
    </source>
</evidence>
<dbReference type="RefSeq" id="WP_216122121.1">
    <property type="nucleotide sequence ID" value="NZ_CP086239.1"/>
</dbReference>
<evidence type="ECO:0000313" key="3">
    <source>
        <dbReference type="Proteomes" id="UP001164733"/>
    </source>
</evidence>
<dbReference type="Proteomes" id="UP001164733">
    <property type="component" value="Chromosome"/>
</dbReference>
<gene>
    <name evidence="2" type="ORF">LL038_14430</name>
</gene>
<dbReference type="Pfam" id="PF12645">
    <property type="entry name" value="HTH_16"/>
    <property type="match status" value="1"/>
</dbReference>
<dbReference type="EMBL" id="CP086239">
    <property type="protein sequence ID" value="WAG58847.1"/>
    <property type="molecule type" value="Genomic_DNA"/>
</dbReference>
<accession>A0AA47EEV6</accession>
<feature type="domain" description="Helix-turn-helix conjugative transposon-like" evidence="1">
    <location>
        <begin position="13"/>
        <end position="59"/>
    </location>
</feature>
<organism evidence="2 3">
    <name type="scientific">Clostridium estertheticum</name>
    <dbReference type="NCBI Taxonomy" id="238834"/>
    <lineage>
        <taxon>Bacteria</taxon>
        <taxon>Bacillati</taxon>
        <taxon>Bacillota</taxon>
        <taxon>Clostridia</taxon>
        <taxon>Eubacteriales</taxon>
        <taxon>Clostridiaceae</taxon>
        <taxon>Clostridium</taxon>
    </lineage>
</organism>
<dbReference type="AlphaFoldDB" id="A0AA47EEV6"/>